<feature type="domain" description="AMP-binding enzyme C-terminal" evidence="4">
    <location>
        <begin position="446"/>
        <end position="530"/>
    </location>
</feature>
<dbReference type="PANTHER" id="PTHR24096:SF149">
    <property type="entry name" value="AMP-BINDING DOMAIN-CONTAINING PROTEIN-RELATED"/>
    <property type="match status" value="1"/>
</dbReference>
<dbReference type="OrthoDB" id="1898221at2759"/>
<dbReference type="InterPro" id="IPR042099">
    <property type="entry name" value="ANL_N_sf"/>
</dbReference>
<name>A0A2J6R089_HYAVF</name>
<dbReference type="EMBL" id="KZ613961">
    <property type="protein sequence ID" value="PMD31932.1"/>
    <property type="molecule type" value="Genomic_DNA"/>
</dbReference>
<sequence>MAKQKIYRSTYPAPYSPTNKSLSQFLNDYNPDAVSRDKTILQDDWTGRSLTYGGIRESAAQHAWSFRTKYGLGVGHVVAISGANSVDHVLLIHSVLWTGATVALINPLSTQNDFVRYFTICNPKLAVVDPSLCDTALNALKRIPSLCSVPTIALRGTNGNLFSFPSNFESNEMLPVFDLSNLDGREHTAVVCFSSGTSGNTKAVELSHHNLISSLGGIRSSDPMFYNSESREVFFAPLCHIYGLNTVGLMGVWLGTYTMLMKKYSLDALLKLSAHHKATTLRLVPPIALAMMKADSLGSYDLSSIKFIMCSGAALQQNVIEALQRRMNKAPIFQGYGMTETNVATLRSHEWNRVGSVGRLFSNVEARIVDDDLNDVEEGQDGEMLVRGPTVFRRYLNDPAATKDAFHDGWMRTGDVLHFDSDGFLYLTDRKKELIKYKGFQVAPAELEGILISHPFVNEGVVCATWDNNQGTEIPMAYVTLSSAGSSYLGSRQTALKEIAEFVNAKVSPYKRLRGGVEVLDEIPKTPTGKILRRLLPARLARIRAAKL</sequence>
<dbReference type="Gene3D" id="3.30.300.30">
    <property type="match status" value="1"/>
</dbReference>
<dbReference type="SUPFAM" id="SSF56801">
    <property type="entry name" value="Acetyl-CoA synthetase-like"/>
    <property type="match status" value="1"/>
</dbReference>
<keyword evidence="2 5" id="KW-0436">Ligase</keyword>
<evidence type="ECO:0000313" key="5">
    <source>
        <dbReference type="EMBL" id="PMD31932.1"/>
    </source>
</evidence>
<dbReference type="Pfam" id="PF00501">
    <property type="entry name" value="AMP-binding"/>
    <property type="match status" value="1"/>
</dbReference>
<proteinExistence type="inferred from homology"/>
<evidence type="ECO:0000259" key="3">
    <source>
        <dbReference type="Pfam" id="PF00501"/>
    </source>
</evidence>
<organism evidence="5 6">
    <name type="scientific">Hyaloscypha variabilis (strain UAMH 11265 / GT02V1 / F)</name>
    <name type="common">Meliniomyces variabilis</name>
    <dbReference type="NCBI Taxonomy" id="1149755"/>
    <lineage>
        <taxon>Eukaryota</taxon>
        <taxon>Fungi</taxon>
        <taxon>Dikarya</taxon>
        <taxon>Ascomycota</taxon>
        <taxon>Pezizomycotina</taxon>
        <taxon>Leotiomycetes</taxon>
        <taxon>Helotiales</taxon>
        <taxon>Hyaloscyphaceae</taxon>
        <taxon>Hyaloscypha</taxon>
        <taxon>Hyaloscypha variabilis</taxon>
    </lineage>
</organism>
<dbReference type="InterPro" id="IPR000873">
    <property type="entry name" value="AMP-dep_synth/lig_dom"/>
</dbReference>
<dbReference type="STRING" id="1149755.A0A2J6R089"/>
<gene>
    <name evidence="5" type="ORF">L207DRAFT_472019</name>
</gene>
<evidence type="ECO:0000259" key="4">
    <source>
        <dbReference type="Pfam" id="PF13193"/>
    </source>
</evidence>
<evidence type="ECO:0000313" key="6">
    <source>
        <dbReference type="Proteomes" id="UP000235786"/>
    </source>
</evidence>
<keyword evidence="6" id="KW-1185">Reference proteome</keyword>
<dbReference type="InterPro" id="IPR045851">
    <property type="entry name" value="AMP-bd_C_sf"/>
</dbReference>
<comment type="similarity">
    <text evidence="1">Belongs to the ATP-dependent AMP-binding enzyme family.</text>
</comment>
<dbReference type="GO" id="GO:0016405">
    <property type="term" value="F:CoA-ligase activity"/>
    <property type="evidence" value="ECO:0007669"/>
    <property type="project" value="TreeGrafter"/>
</dbReference>
<protein>
    <submittedName>
        <fullName evidence="5">Acyl-CoA synthetases/AMP-acid ligases II</fullName>
    </submittedName>
</protein>
<evidence type="ECO:0000256" key="1">
    <source>
        <dbReference type="ARBA" id="ARBA00006432"/>
    </source>
</evidence>
<dbReference type="Gene3D" id="3.40.50.12780">
    <property type="entry name" value="N-terminal domain of ligase-like"/>
    <property type="match status" value="1"/>
</dbReference>
<feature type="domain" description="AMP-dependent synthetase/ligase" evidence="3">
    <location>
        <begin position="36"/>
        <end position="396"/>
    </location>
</feature>
<dbReference type="GO" id="GO:0019748">
    <property type="term" value="P:secondary metabolic process"/>
    <property type="evidence" value="ECO:0007669"/>
    <property type="project" value="TreeGrafter"/>
</dbReference>
<dbReference type="Pfam" id="PF13193">
    <property type="entry name" value="AMP-binding_C"/>
    <property type="match status" value="1"/>
</dbReference>
<accession>A0A2J6R089</accession>
<dbReference type="Proteomes" id="UP000235786">
    <property type="component" value="Unassembled WGS sequence"/>
</dbReference>
<evidence type="ECO:0000256" key="2">
    <source>
        <dbReference type="ARBA" id="ARBA00022598"/>
    </source>
</evidence>
<dbReference type="AlphaFoldDB" id="A0A2J6R089"/>
<dbReference type="PANTHER" id="PTHR24096">
    <property type="entry name" value="LONG-CHAIN-FATTY-ACID--COA LIGASE"/>
    <property type="match status" value="1"/>
</dbReference>
<reference evidence="5 6" key="1">
    <citation type="submission" date="2016-04" db="EMBL/GenBank/DDBJ databases">
        <title>A degradative enzymes factory behind the ericoid mycorrhizal symbiosis.</title>
        <authorList>
            <consortium name="DOE Joint Genome Institute"/>
            <person name="Martino E."/>
            <person name="Morin E."/>
            <person name="Grelet G."/>
            <person name="Kuo A."/>
            <person name="Kohler A."/>
            <person name="Daghino S."/>
            <person name="Barry K."/>
            <person name="Choi C."/>
            <person name="Cichocki N."/>
            <person name="Clum A."/>
            <person name="Copeland A."/>
            <person name="Hainaut M."/>
            <person name="Haridas S."/>
            <person name="Labutti K."/>
            <person name="Lindquist E."/>
            <person name="Lipzen A."/>
            <person name="Khouja H.-R."/>
            <person name="Murat C."/>
            <person name="Ohm R."/>
            <person name="Olson A."/>
            <person name="Spatafora J."/>
            <person name="Veneault-Fourrey C."/>
            <person name="Henrissat B."/>
            <person name="Grigoriev I."/>
            <person name="Martin F."/>
            <person name="Perotto S."/>
        </authorList>
    </citation>
    <scope>NUCLEOTIDE SEQUENCE [LARGE SCALE GENOMIC DNA]</scope>
    <source>
        <strain evidence="5 6">F</strain>
    </source>
</reference>
<dbReference type="InterPro" id="IPR025110">
    <property type="entry name" value="AMP-bd_C"/>
</dbReference>